<name>A0ACC2IL94_9PLEO</name>
<organism evidence="1 2">
    <name type="scientific">Boeremia exigua</name>
    <dbReference type="NCBI Taxonomy" id="749465"/>
    <lineage>
        <taxon>Eukaryota</taxon>
        <taxon>Fungi</taxon>
        <taxon>Dikarya</taxon>
        <taxon>Ascomycota</taxon>
        <taxon>Pezizomycotina</taxon>
        <taxon>Dothideomycetes</taxon>
        <taxon>Pleosporomycetidae</taxon>
        <taxon>Pleosporales</taxon>
        <taxon>Pleosporineae</taxon>
        <taxon>Didymellaceae</taxon>
        <taxon>Boeremia</taxon>
    </lineage>
</organism>
<accession>A0ACC2IL94</accession>
<protein>
    <submittedName>
        <fullName evidence="1">Uncharacterized protein</fullName>
    </submittedName>
</protein>
<gene>
    <name evidence="1" type="ORF">OPT61_g2608</name>
</gene>
<evidence type="ECO:0000313" key="1">
    <source>
        <dbReference type="EMBL" id="KAJ8115839.1"/>
    </source>
</evidence>
<dbReference type="Proteomes" id="UP001153331">
    <property type="component" value="Unassembled WGS sequence"/>
</dbReference>
<sequence length="120" mass="13677">MDRERYCTTKGSDQPVPTADLGYRGSPIARATVNSGCLARGQLARLADVLNATRMRPLTVMLKINLRKTIWEAQRQADRVKEGTYDEAANFKTANKWFRLKIPEQILGSRERFWAAYRGT</sequence>
<reference evidence="1" key="1">
    <citation type="submission" date="2022-11" db="EMBL/GenBank/DDBJ databases">
        <title>Genome Sequence of Boeremia exigua.</title>
        <authorList>
            <person name="Buettner E."/>
        </authorList>
    </citation>
    <scope>NUCLEOTIDE SEQUENCE</scope>
    <source>
        <strain evidence="1">CU02</strain>
    </source>
</reference>
<proteinExistence type="predicted"/>
<comment type="caution">
    <text evidence="1">The sequence shown here is derived from an EMBL/GenBank/DDBJ whole genome shotgun (WGS) entry which is preliminary data.</text>
</comment>
<evidence type="ECO:0000313" key="2">
    <source>
        <dbReference type="Proteomes" id="UP001153331"/>
    </source>
</evidence>
<keyword evidence="2" id="KW-1185">Reference proteome</keyword>
<dbReference type="EMBL" id="JAPHNI010000120">
    <property type="protein sequence ID" value="KAJ8115839.1"/>
    <property type="molecule type" value="Genomic_DNA"/>
</dbReference>